<dbReference type="PROSITE" id="PS50135">
    <property type="entry name" value="ZF_ZZ_2"/>
    <property type="match status" value="1"/>
</dbReference>
<evidence type="ECO:0000256" key="4">
    <source>
        <dbReference type="ARBA" id="ARBA00023242"/>
    </source>
</evidence>
<evidence type="ECO:0008006" key="13">
    <source>
        <dbReference type="Google" id="ProtNLM"/>
    </source>
</evidence>
<keyword evidence="4" id="KW-0539">Nucleus</keyword>
<dbReference type="SUPFAM" id="SSF57850">
    <property type="entry name" value="RING/U-box"/>
    <property type="match status" value="1"/>
</dbReference>
<evidence type="ECO:0000313" key="12">
    <source>
        <dbReference type="Proteomes" id="UP001530315"/>
    </source>
</evidence>
<comment type="caution">
    <text evidence="11">The sequence shown here is derived from an EMBL/GenBank/DDBJ whole genome shotgun (WGS) entry which is preliminary data.</text>
</comment>
<dbReference type="CDD" id="cd00167">
    <property type="entry name" value="SANT"/>
    <property type="match status" value="1"/>
</dbReference>
<dbReference type="InterPro" id="IPR009057">
    <property type="entry name" value="Homeodomain-like_sf"/>
</dbReference>
<gene>
    <name evidence="11" type="ORF">ACHAW5_002153</name>
</gene>
<evidence type="ECO:0000313" key="11">
    <source>
        <dbReference type="EMBL" id="KAL3794984.1"/>
    </source>
</evidence>
<feature type="domain" description="SANT" evidence="10">
    <location>
        <begin position="376"/>
        <end position="442"/>
    </location>
</feature>
<dbReference type="AlphaFoldDB" id="A0ABD3Q523"/>
<dbReference type="PANTHER" id="PTHR12374:SF20">
    <property type="entry name" value="TRANSCRIPTIONAL ADAPTER 2-ALPHA"/>
    <property type="match status" value="1"/>
</dbReference>
<keyword evidence="12" id="KW-1185">Reference proteome</keyword>
<reference evidence="11 12" key="1">
    <citation type="submission" date="2024-10" db="EMBL/GenBank/DDBJ databases">
        <title>Updated reference genomes for cyclostephanoid diatoms.</title>
        <authorList>
            <person name="Roberts W.R."/>
            <person name="Alverson A.J."/>
        </authorList>
    </citation>
    <scope>NUCLEOTIDE SEQUENCE [LARGE SCALE GENOMIC DNA]</scope>
    <source>
        <strain evidence="11 12">AJA276-08</strain>
    </source>
</reference>
<dbReference type="SUPFAM" id="SSF46689">
    <property type="entry name" value="Homeodomain-like"/>
    <property type="match status" value="2"/>
</dbReference>
<dbReference type="InterPro" id="IPR000433">
    <property type="entry name" value="Znf_ZZ"/>
</dbReference>
<feature type="region of interest" description="Disordered" evidence="6">
    <location>
        <begin position="460"/>
        <end position="499"/>
    </location>
</feature>
<keyword evidence="2 5" id="KW-0863">Zinc-finger</keyword>
<dbReference type="InterPro" id="IPR017884">
    <property type="entry name" value="SANT_dom"/>
</dbReference>
<feature type="domain" description="SWIRM" evidence="9">
    <location>
        <begin position="840"/>
        <end position="936"/>
    </location>
</feature>
<dbReference type="Gene3D" id="1.10.10.10">
    <property type="entry name" value="Winged helix-like DNA-binding domain superfamily/Winged helix DNA-binding domain"/>
    <property type="match status" value="1"/>
</dbReference>
<feature type="region of interest" description="Disordered" evidence="6">
    <location>
        <begin position="1"/>
        <end position="58"/>
    </location>
</feature>
<dbReference type="PANTHER" id="PTHR12374">
    <property type="entry name" value="TRANSCRIPTIONAL ADAPTOR 2 ADA2 -RELATED"/>
    <property type="match status" value="1"/>
</dbReference>
<dbReference type="Pfam" id="PF00569">
    <property type="entry name" value="ZZ"/>
    <property type="match status" value="1"/>
</dbReference>
<feature type="region of interest" description="Disordered" evidence="6">
    <location>
        <begin position="232"/>
        <end position="268"/>
    </location>
</feature>
<dbReference type="Gene3D" id="3.30.60.90">
    <property type="match status" value="1"/>
</dbReference>
<feature type="region of interest" description="Disordered" evidence="6">
    <location>
        <begin position="283"/>
        <end position="306"/>
    </location>
</feature>
<evidence type="ECO:0000259" key="9">
    <source>
        <dbReference type="PROSITE" id="PS50934"/>
    </source>
</evidence>
<feature type="compositionally biased region" description="Polar residues" evidence="6">
    <location>
        <begin position="256"/>
        <end position="267"/>
    </location>
</feature>
<dbReference type="InterPro" id="IPR043145">
    <property type="entry name" value="Znf_ZZ_sf"/>
</dbReference>
<dbReference type="SMART" id="SM00717">
    <property type="entry name" value="SANT"/>
    <property type="match status" value="1"/>
</dbReference>
<dbReference type="InterPro" id="IPR036388">
    <property type="entry name" value="WH-like_DNA-bd_sf"/>
</dbReference>
<proteinExistence type="predicted"/>
<dbReference type="Proteomes" id="UP001530315">
    <property type="component" value="Unassembled WGS sequence"/>
</dbReference>
<evidence type="ECO:0000256" key="1">
    <source>
        <dbReference type="ARBA" id="ARBA00022723"/>
    </source>
</evidence>
<dbReference type="SMART" id="SM00291">
    <property type="entry name" value="ZnF_ZZ"/>
    <property type="match status" value="1"/>
</dbReference>
<accession>A0ABD3Q523</accession>
<evidence type="ECO:0000259" key="7">
    <source>
        <dbReference type="PROSITE" id="PS50090"/>
    </source>
</evidence>
<name>A0ABD3Q523_9STRA</name>
<feature type="compositionally biased region" description="Low complexity" evidence="6">
    <location>
        <begin position="477"/>
        <end position="494"/>
    </location>
</feature>
<dbReference type="Pfam" id="PF22941">
    <property type="entry name" value="TADA2A-like_3rd"/>
    <property type="match status" value="1"/>
</dbReference>
<sequence length="936" mass="104145">MTHFCGASSPGGDGVDAKDPNADGHTEEEEEEEEEEDEGPEEEEEEEDDDRRAAKTVRPLVLLGQKPRGVYECDYCGTDLTRAPRIRCAVCPDFDLCLECFATEDHEHMARYKREEEAQRRRDAARIAGLDPNEVAAAAIAGGGGAEAASAAGGKQKTGRGRGGKEGGGEYGGGGGDVRDDAIGSYVGGIWVPYFRHERDHGYIVADSARYVMFPSFRGVVESVASVAATAAVDEKDSENVKEEEEEEDNGRVGVVSSSGDATNVDDTVQEGKGAAGEVINEDNDKETSVEVESNANDAREAKTDDTEVHLSIIAEEMTDRRDADEAEFKVDEEMDDSARSNDDKAAVADTYVTTDGHKVDRARKSQPPRYRIVDDSKNAWTAEEDLRLLDGIIACGLGNWPDIAEHVNGSNGGEGGVGGSGGGEGANCGGKTDKQCMERYLDDFMGRYGNILPPYTLVPELEEDGSGGDENKEYDSMSAAPAAAPGPDGSDCDGAVRKRPRRSVSSCVLEEDESAPGFKRTKFRVVPTEELEECKDMWPHPYIPPNTGVRFGEQVARDLWYRSEQYFVRQTTGATSKVDAETIRREFIERRAQNLSGYEAKVLPPRLEDMKHLPGAELAGYMPRRGDFDIEWDNDAEKTIAEMEFSSDDSKADRELKLDVLRIFNTKLDEREKRKQFIIDHGLLNYRENQEKLWCMPPDERHLVQRMRLFARFHTREEHEAFVNKIIEAKRLRKEIAKLQMYRRMGITSLADAEKYEMDKVRRELHRQAWIKKEEEKRKAAEEAVRAARENATMGLVPPPPPVPAPVSKLEGPVGSEANQSLLVWKQFKRSKKDGKSSGNLDNDPAKFIIKDKPGYELLSKKEVGLCKRLRLLPQNYLDVKRALISESLTHGIWNPMTAQKQNTSIFKVDVTQRDNIIEFVLESGWIATRPSIIG</sequence>
<dbReference type="PROSITE" id="PS50090">
    <property type="entry name" value="MYB_LIKE"/>
    <property type="match status" value="1"/>
</dbReference>
<dbReference type="EMBL" id="JALLAZ020000447">
    <property type="protein sequence ID" value="KAL3794984.1"/>
    <property type="molecule type" value="Genomic_DNA"/>
</dbReference>
<evidence type="ECO:0000256" key="2">
    <source>
        <dbReference type="ARBA" id="ARBA00022771"/>
    </source>
</evidence>
<dbReference type="PROSITE" id="PS50934">
    <property type="entry name" value="SWIRM"/>
    <property type="match status" value="1"/>
</dbReference>
<feature type="region of interest" description="Disordered" evidence="6">
    <location>
        <begin position="331"/>
        <end position="353"/>
    </location>
</feature>
<dbReference type="FunFam" id="1.10.10.10:FF:000087">
    <property type="entry name" value="Transcriptional adapter 2"/>
    <property type="match status" value="1"/>
</dbReference>
<feature type="region of interest" description="Disordered" evidence="6">
    <location>
        <begin position="146"/>
        <end position="176"/>
    </location>
</feature>
<dbReference type="CDD" id="cd02335">
    <property type="entry name" value="ZZ_ADA2"/>
    <property type="match status" value="1"/>
</dbReference>
<feature type="domain" description="ZZ-type" evidence="8">
    <location>
        <begin position="68"/>
        <end position="120"/>
    </location>
</feature>
<evidence type="ECO:0000256" key="3">
    <source>
        <dbReference type="ARBA" id="ARBA00022833"/>
    </source>
</evidence>
<dbReference type="PROSITE" id="PS51293">
    <property type="entry name" value="SANT"/>
    <property type="match status" value="1"/>
</dbReference>
<protein>
    <recommendedName>
        <fullName evidence="13">Transcriptional adapter</fullName>
    </recommendedName>
</protein>
<dbReference type="InterPro" id="IPR041983">
    <property type="entry name" value="ADA2-like_ZZ"/>
</dbReference>
<dbReference type="InterPro" id="IPR055141">
    <property type="entry name" value="TADA2A_B-like_dom"/>
</dbReference>
<keyword evidence="1" id="KW-0479">Metal-binding</keyword>
<dbReference type="Pfam" id="PF00249">
    <property type="entry name" value="Myb_DNA-binding"/>
    <property type="match status" value="1"/>
</dbReference>
<dbReference type="InterPro" id="IPR007526">
    <property type="entry name" value="SWIRM"/>
</dbReference>
<dbReference type="Gene3D" id="1.10.10.60">
    <property type="entry name" value="Homeodomain-like"/>
    <property type="match status" value="1"/>
</dbReference>
<organism evidence="11 12">
    <name type="scientific">Stephanodiscus triporus</name>
    <dbReference type="NCBI Taxonomy" id="2934178"/>
    <lineage>
        <taxon>Eukaryota</taxon>
        <taxon>Sar</taxon>
        <taxon>Stramenopiles</taxon>
        <taxon>Ochrophyta</taxon>
        <taxon>Bacillariophyta</taxon>
        <taxon>Coscinodiscophyceae</taxon>
        <taxon>Thalassiosirophycidae</taxon>
        <taxon>Stephanodiscales</taxon>
        <taxon>Stephanodiscaceae</taxon>
        <taxon>Stephanodiscus</taxon>
    </lineage>
</organism>
<evidence type="ECO:0000256" key="5">
    <source>
        <dbReference type="PROSITE-ProRule" id="PRU00228"/>
    </source>
</evidence>
<feature type="compositionally biased region" description="Basic and acidic residues" evidence="6">
    <location>
        <begin position="331"/>
        <end position="347"/>
    </location>
</feature>
<dbReference type="PROSITE" id="PS01357">
    <property type="entry name" value="ZF_ZZ_1"/>
    <property type="match status" value="1"/>
</dbReference>
<evidence type="ECO:0000259" key="10">
    <source>
        <dbReference type="PROSITE" id="PS51293"/>
    </source>
</evidence>
<feature type="compositionally biased region" description="Basic and acidic residues" evidence="6">
    <location>
        <begin position="15"/>
        <end position="25"/>
    </location>
</feature>
<evidence type="ECO:0000259" key="8">
    <source>
        <dbReference type="PROSITE" id="PS50135"/>
    </source>
</evidence>
<feature type="compositionally biased region" description="Acidic residues" evidence="6">
    <location>
        <begin position="26"/>
        <end position="49"/>
    </location>
</feature>
<evidence type="ECO:0000256" key="6">
    <source>
        <dbReference type="SAM" id="MobiDB-lite"/>
    </source>
</evidence>
<keyword evidence="3" id="KW-0862">Zinc</keyword>
<feature type="domain" description="Myb-like" evidence="7">
    <location>
        <begin position="378"/>
        <end position="445"/>
    </location>
</feature>
<dbReference type="InterPro" id="IPR001005">
    <property type="entry name" value="SANT/Myb"/>
</dbReference>
<dbReference type="GO" id="GO:0008270">
    <property type="term" value="F:zinc ion binding"/>
    <property type="evidence" value="ECO:0007669"/>
    <property type="project" value="UniProtKB-KW"/>
</dbReference>